<accession>A0A2G8S479</accession>
<feature type="compositionally biased region" description="Basic and acidic residues" evidence="1">
    <location>
        <begin position="165"/>
        <end position="175"/>
    </location>
</feature>
<dbReference type="OrthoDB" id="10537831at2759"/>
<name>A0A2G8S479_9APHY</name>
<evidence type="ECO:0000256" key="1">
    <source>
        <dbReference type="SAM" id="MobiDB-lite"/>
    </source>
</evidence>
<feature type="compositionally biased region" description="Basic and acidic residues" evidence="1">
    <location>
        <begin position="210"/>
        <end position="221"/>
    </location>
</feature>
<dbReference type="AlphaFoldDB" id="A0A2G8S479"/>
<keyword evidence="2" id="KW-0812">Transmembrane</keyword>
<dbReference type="EMBL" id="AYKW01000023">
    <property type="protein sequence ID" value="PIL28586.1"/>
    <property type="molecule type" value="Genomic_DNA"/>
</dbReference>
<feature type="region of interest" description="Disordered" evidence="1">
    <location>
        <begin position="148"/>
        <end position="236"/>
    </location>
</feature>
<reference evidence="3 4" key="1">
    <citation type="journal article" date="2015" name="Sci. Rep.">
        <title>Chromosome-level genome map provides insights into diverse defense mechanisms in the medicinal fungus Ganoderma sinense.</title>
        <authorList>
            <person name="Zhu Y."/>
            <person name="Xu J."/>
            <person name="Sun C."/>
            <person name="Zhou S."/>
            <person name="Xu H."/>
            <person name="Nelson D.R."/>
            <person name="Qian J."/>
            <person name="Song J."/>
            <person name="Luo H."/>
            <person name="Xiang L."/>
            <person name="Li Y."/>
            <person name="Xu Z."/>
            <person name="Ji A."/>
            <person name="Wang L."/>
            <person name="Lu S."/>
            <person name="Hayward A."/>
            <person name="Sun W."/>
            <person name="Li X."/>
            <person name="Schwartz D.C."/>
            <person name="Wang Y."/>
            <person name="Chen S."/>
        </authorList>
    </citation>
    <scope>NUCLEOTIDE SEQUENCE [LARGE SCALE GENOMIC DNA]</scope>
    <source>
        <strain evidence="3 4">ZZ0214-1</strain>
    </source>
</reference>
<evidence type="ECO:0000313" key="3">
    <source>
        <dbReference type="EMBL" id="PIL28586.1"/>
    </source>
</evidence>
<organism evidence="3 4">
    <name type="scientific">Ganoderma sinense ZZ0214-1</name>
    <dbReference type="NCBI Taxonomy" id="1077348"/>
    <lineage>
        <taxon>Eukaryota</taxon>
        <taxon>Fungi</taxon>
        <taxon>Dikarya</taxon>
        <taxon>Basidiomycota</taxon>
        <taxon>Agaricomycotina</taxon>
        <taxon>Agaricomycetes</taxon>
        <taxon>Polyporales</taxon>
        <taxon>Polyporaceae</taxon>
        <taxon>Ganoderma</taxon>
    </lineage>
</organism>
<dbReference type="Proteomes" id="UP000230002">
    <property type="component" value="Unassembled WGS sequence"/>
</dbReference>
<evidence type="ECO:0000313" key="4">
    <source>
        <dbReference type="Proteomes" id="UP000230002"/>
    </source>
</evidence>
<keyword evidence="2" id="KW-1133">Transmembrane helix</keyword>
<feature type="transmembrane region" description="Helical" evidence="2">
    <location>
        <begin position="59"/>
        <end position="80"/>
    </location>
</feature>
<keyword evidence="2" id="KW-0472">Membrane</keyword>
<comment type="caution">
    <text evidence="3">The sequence shown here is derived from an EMBL/GenBank/DDBJ whole genome shotgun (WGS) entry which is preliminary data.</text>
</comment>
<sequence>MASVEENCLDPDAPCSLSPSVISSLASALGTTQTVLVTLTPDASRSSGNSVHLTPKAEVGIVIGSVFLVIAAGSLVTTLWRRRRRRRYVTEIDLCDDPSSPIMAEAAFPHFPRLPGESVTSLVGNSRDSGRLPAPDASATVLQPIVLSGPQPQAVPPSAKALAMSEKHEAAHDARAGGSGEETSSAEGHVQTVPYETDGGVRLAGGRLRPPSERGENDHGSSSDVGTVPPPPYAEY</sequence>
<evidence type="ECO:0000256" key="2">
    <source>
        <dbReference type="SAM" id="Phobius"/>
    </source>
</evidence>
<gene>
    <name evidence="3" type="ORF">GSI_08627</name>
</gene>
<protein>
    <submittedName>
        <fullName evidence="3">Uncharacterized protein</fullName>
    </submittedName>
</protein>
<keyword evidence="4" id="KW-1185">Reference proteome</keyword>
<proteinExistence type="predicted"/>